<dbReference type="EMBL" id="LXNG01000003">
    <property type="protein sequence ID" value="OAG69027.1"/>
    <property type="molecule type" value="Genomic_DNA"/>
</dbReference>
<accession>A0A1A9MHB6</accession>
<dbReference type="AlphaFoldDB" id="A0A1A9MHB6"/>
<dbReference type="Proteomes" id="UP000077659">
    <property type="component" value="Unassembled WGS sequence"/>
</dbReference>
<evidence type="ECO:0000256" key="1">
    <source>
        <dbReference type="SAM" id="MobiDB-lite"/>
    </source>
</evidence>
<sequence length="124" mass="13508">MQGARTPPLPGGADASVWHGAMRGQSFRQGREHGAAGGTGAQVLTHRDPDVQGNANLPRQHRQQARRPLRERRLAEADADAASGTEQRQLCQIAVGTQRRLRRGGRRLCAQRVSRNQRATCGAK</sequence>
<feature type="compositionally biased region" description="Basic residues" evidence="1">
    <location>
        <begin position="59"/>
        <end position="70"/>
    </location>
</feature>
<proteinExistence type="predicted"/>
<name>A0A1A9MHB6_9XANT</name>
<feature type="region of interest" description="Disordered" evidence="1">
    <location>
        <begin position="1"/>
        <end position="88"/>
    </location>
</feature>
<comment type="caution">
    <text evidence="2">The sequence shown here is derived from an EMBL/GenBank/DDBJ whole genome shotgun (WGS) entry which is preliminary data.</text>
</comment>
<protein>
    <submittedName>
        <fullName evidence="2">Uncharacterized protein</fullName>
    </submittedName>
</protein>
<evidence type="ECO:0000313" key="2">
    <source>
        <dbReference type="EMBL" id="OAG69027.1"/>
    </source>
</evidence>
<gene>
    <name evidence="2" type="ORF">A7D17_10540</name>
</gene>
<reference evidence="2 3" key="1">
    <citation type="submission" date="2016-05" db="EMBL/GenBank/DDBJ databases">
        <title>Pathogenic, phenotypic and molecular characterisation of Xanthomonas nasturtii sp. nov. and Xanthomonas floridensis sp. nov., new species of Xanthomonas associated with watercress production in Florida.</title>
        <authorList>
            <person name="Vicente J.G."/>
            <person name="Rothwell S."/>
            <person name="Holub E.B."/>
            <person name="Studholme D.J."/>
        </authorList>
    </citation>
    <scope>NUCLEOTIDE SEQUENCE [LARGE SCALE GENOMIC DNA]</scope>
    <source>
        <strain evidence="2 3">WHRI 8848</strain>
    </source>
</reference>
<evidence type="ECO:0000313" key="3">
    <source>
        <dbReference type="Proteomes" id="UP000077659"/>
    </source>
</evidence>
<organism evidence="2 3">
    <name type="scientific">Xanthomonas floridensis</name>
    <dbReference type="NCBI Taxonomy" id="1843580"/>
    <lineage>
        <taxon>Bacteria</taxon>
        <taxon>Pseudomonadati</taxon>
        <taxon>Pseudomonadota</taxon>
        <taxon>Gammaproteobacteria</taxon>
        <taxon>Lysobacterales</taxon>
        <taxon>Lysobacteraceae</taxon>
        <taxon>Xanthomonas</taxon>
    </lineage>
</organism>